<dbReference type="Proteomes" id="UP000050525">
    <property type="component" value="Unassembled WGS sequence"/>
</dbReference>
<protein>
    <submittedName>
        <fullName evidence="1">Uncharacterized protein</fullName>
    </submittedName>
</protein>
<evidence type="ECO:0000313" key="1">
    <source>
        <dbReference type="EMBL" id="KYO36860.1"/>
    </source>
</evidence>
<reference evidence="1 2" key="1">
    <citation type="journal article" date="2012" name="Genome Biol.">
        <title>Sequencing three crocodilian genomes to illuminate the evolution of archosaurs and amniotes.</title>
        <authorList>
            <person name="St John J.A."/>
            <person name="Braun E.L."/>
            <person name="Isberg S.R."/>
            <person name="Miles L.G."/>
            <person name="Chong A.Y."/>
            <person name="Gongora J."/>
            <person name="Dalzell P."/>
            <person name="Moran C."/>
            <person name="Bed'hom B."/>
            <person name="Abzhanov A."/>
            <person name="Burgess S.C."/>
            <person name="Cooksey A.M."/>
            <person name="Castoe T.A."/>
            <person name="Crawford N.G."/>
            <person name="Densmore L.D."/>
            <person name="Drew J.C."/>
            <person name="Edwards S.V."/>
            <person name="Faircloth B.C."/>
            <person name="Fujita M.K."/>
            <person name="Greenwold M.J."/>
            <person name="Hoffmann F.G."/>
            <person name="Howard J.M."/>
            <person name="Iguchi T."/>
            <person name="Janes D.E."/>
            <person name="Khan S.Y."/>
            <person name="Kohno S."/>
            <person name="de Koning A.J."/>
            <person name="Lance S.L."/>
            <person name="McCarthy F.M."/>
            <person name="McCormack J.E."/>
            <person name="Merchant M.E."/>
            <person name="Peterson D.G."/>
            <person name="Pollock D.D."/>
            <person name="Pourmand N."/>
            <person name="Raney B.J."/>
            <person name="Roessler K.A."/>
            <person name="Sanford J.R."/>
            <person name="Sawyer R.H."/>
            <person name="Schmidt C.J."/>
            <person name="Triplett E.W."/>
            <person name="Tuberville T.D."/>
            <person name="Venegas-Anaya M."/>
            <person name="Howard J.T."/>
            <person name="Jarvis E.D."/>
            <person name="Guillette L.J.Jr."/>
            <person name="Glenn T.C."/>
            <person name="Green R.E."/>
            <person name="Ray D.A."/>
        </authorList>
    </citation>
    <scope>NUCLEOTIDE SEQUENCE [LARGE SCALE GENOMIC DNA]</scope>
    <source>
        <strain evidence="1">KSC_2009_1</strain>
    </source>
</reference>
<evidence type="ECO:0000313" key="2">
    <source>
        <dbReference type="Proteomes" id="UP000050525"/>
    </source>
</evidence>
<dbReference type="AlphaFoldDB" id="A0A151NJC6"/>
<sequence length="80" mass="9164">MFKFQCQECLDQELKVSLGVIRAGPREKRKEEVQSQFSSLAAAIQVLTTSKIFFRILPFKNKNKILLLTCKPSGTYLVKQ</sequence>
<keyword evidence="2" id="KW-1185">Reference proteome</keyword>
<gene>
    <name evidence="1" type="ORF">Y1Q_0020887</name>
</gene>
<dbReference type="EMBL" id="AKHW03002907">
    <property type="protein sequence ID" value="KYO36860.1"/>
    <property type="molecule type" value="Genomic_DNA"/>
</dbReference>
<comment type="caution">
    <text evidence="1">The sequence shown here is derived from an EMBL/GenBank/DDBJ whole genome shotgun (WGS) entry which is preliminary data.</text>
</comment>
<name>A0A151NJC6_ALLMI</name>
<organism evidence="1 2">
    <name type="scientific">Alligator mississippiensis</name>
    <name type="common">American alligator</name>
    <dbReference type="NCBI Taxonomy" id="8496"/>
    <lineage>
        <taxon>Eukaryota</taxon>
        <taxon>Metazoa</taxon>
        <taxon>Chordata</taxon>
        <taxon>Craniata</taxon>
        <taxon>Vertebrata</taxon>
        <taxon>Euteleostomi</taxon>
        <taxon>Archelosauria</taxon>
        <taxon>Archosauria</taxon>
        <taxon>Crocodylia</taxon>
        <taxon>Alligatoridae</taxon>
        <taxon>Alligatorinae</taxon>
        <taxon>Alligator</taxon>
    </lineage>
</organism>
<accession>A0A151NJC6</accession>
<proteinExistence type="predicted"/>